<reference evidence="3 4" key="1">
    <citation type="submission" date="2022-06" db="EMBL/GenBank/DDBJ databases">
        <title>Genomic Encyclopedia of Archaeal and Bacterial Type Strains, Phase II (KMG-II): from individual species to whole genera.</title>
        <authorList>
            <person name="Goeker M."/>
        </authorList>
    </citation>
    <scope>NUCLEOTIDE SEQUENCE [LARGE SCALE GENOMIC DNA]</scope>
    <source>
        <strain evidence="3 4">DSM 44255</strain>
    </source>
</reference>
<dbReference type="PROSITE" id="PS51318">
    <property type="entry name" value="TAT"/>
    <property type="match status" value="1"/>
</dbReference>
<dbReference type="RefSeq" id="WP_253889744.1">
    <property type="nucleotide sequence ID" value="NZ_BAAAVB010000007.1"/>
</dbReference>
<comment type="caution">
    <text evidence="3">The sequence shown here is derived from an EMBL/GenBank/DDBJ whole genome shotgun (WGS) entry which is preliminary data.</text>
</comment>
<keyword evidence="2" id="KW-0732">Signal</keyword>
<evidence type="ECO:0000313" key="4">
    <source>
        <dbReference type="Proteomes" id="UP001205185"/>
    </source>
</evidence>
<feature type="chain" id="PRO_5046034746" evidence="2">
    <location>
        <begin position="26"/>
        <end position="166"/>
    </location>
</feature>
<proteinExistence type="predicted"/>
<dbReference type="InterPro" id="IPR006311">
    <property type="entry name" value="TAT_signal"/>
</dbReference>
<evidence type="ECO:0000313" key="3">
    <source>
        <dbReference type="EMBL" id="MCP2272803.1"/>
    </source>
</evidence>
<sequence length="166" mass="16516">MSTTGSLTRRALLLATSAAAGLVGAAGLAACTPTAAAPPPPDPLAELEARALADAALARGLALVPDLAAKATVVAEARTEHARVLRAEMDRERPPKPSSSSSAATTTTQAAPTPPTDPPAAAQALLDGLTKARQEAVDVVARLPRYRAGLVGSVAAGCASLLEVLA</sequence>
<organism evidence="3 4">
    <name type="scientific">Actinokineospora diospyrosa</name>
    <dbReference type="NCBI Taxonomy" id="103728"/>
    <lineage>
        <taxon>Bacteria</taxon>
        <taxon>Bacillati</taxon>
        <taxon>Actinomycetota</taxon>
        <taxon>Actinomycetes</taxon>
        <taxon>Pseudonocardiales</taxon>
        <taxon>Pseudonocardiaceae</taxon>
        <taxon>Actinokineospora</taxon>
    </lineage>
</organism>
<name>A0ABT1IJH5_9PSEU</name>
<evidence type="ECO:0000256" key="1">
    <source>
        <dbReference type="SAM" id="MobiDB-lite"/>
    </source>
</evidence>
<dbReference type="Proteomes" id="UP001205185">
    <property type="component" value="Unassembled WGS sequence"/>
</dbReference>
<feature type="compositionally biased region" description="Low complexity" evidence="1">
    <location>
        <begin position="98"/>
        <end position="111"/>
    </location>
</feature>
<feature type="region of interest" description="Disordered" evidence="1">
    <location>
        <begin position="85"/>
        <end position="121"/>
    </location>
</feature>
<protein>
    <submittedName>
        <fullName evidence="3">Uncharacterized protein</fullName>
    </submittedName>
</protein>
<gene>
    <name evidence="3" type="ORF">LV75_005329</name>
</gene>
<dbReference type="EMBL" id="JAMTCO010000014">
    <property type="protein sequence ID" value="MCP2272803.1"/>
    <property type="molecule type" value="Genomic_DNA"/>
</dbReference>
<evidence type="ECO:0000256" key="2">
    <source>
        <dbReference type="SAM" id="SignalP"/>
    </source>
</evidence>
<feature type="signal peptide" evidence="2">
    <location>
        <begin position="1"/>
        <end position="25"/>
    </location>
</feature>
<feature type="compositionally biased region" description="Basic and acidic residues" evidence="1">
    <location>
        <begin position="85"/>
        <end position="95"/>
    </location>
</feature>
<accession>A0ABT1IJH5</accession>
<keyword evidence="4" id="KW-1185">Reference proteome</keyword>